<comment type="function">
    <text evidence="4">Methylates ribosomal protein uL3 on a specific glutamine residue.</text>
</comment>
<dbReference type="NCBIfam" id="TIGR00536">
    <property type="entry name" value="hemK_fam"/>
    <property type="match status" value="1"/>
</dbReference>
<dbReference type="Gene3D" id="3.40.50.150">
    <property type="entry name" value="Vaccinia Virus protein VP39"/>
    <property type="match status" value="1"/>
</dbReference>
<evidence type="ECO:0000256" key="4">
    <source>
        <dbReference type="HAMAP-Rule" id="MF_02125"/>
    </source>
</evidence>
<dbReference type="Proteomes" id="UP000466024">
    <property type="component" value="Unassembled WGS sequence"/>
</dbReference>
<dbReference type="InterPro" id="IPR002052">
    <property type="entry name" value="DNA_methylase_N6_adenine_CS"/>
</dbReference>
<keyword evidence="6" id="KW-0687">Ribonucleoprotein</keyword>
<keyword evidence="1 4" id="KW-0489">Methyltransferase</keyword>
<evidence type="ECO:0000256" key="3">
    <source>
        <dbReference type="ARBA" id="ARBA00022691"/>
    </source>
</evidence>
<dbReference type="PROSITE" id="PS00092">
    <property type="entry name" value="N6_MTASE"/>
    <property type="match status" value="1"/>
</dbReference>
<dbReference type="CDD" id="cd02440">
    <property type="entry name" value="AdoMet_MTases"/>
    <property type="match status" value="1"/>
</dbReference>
<proteinExistence type="inferred from homology"/>
<dbReference type="GO" id="GO:0005829">
    <property type="term" value="C:cytosol"/>
    <property type="evidence" value="ECO:0007669"/>
    <property type="project" value="TreeGrafter"/>
</dbReference>
<evidence type="ECO:0000259" key="5">
    <source>
        <dbReference type="Pfam" id="PF05175"/>
    </source>
</evidence>
<dbReference type="GO" id="GO:0005840">
    <property type="term" value="C:ribosome"/>
    <property type="evidence" value="ECO:0007669"/>
    <property type="project" value="UniProtKB-KW"/>
</dbReference>
<dbReference type="InterPro" id="IPR029063">
    <property type="entry name" value="SAM-dependent_MTases_sf"/>
</dbReference>
<reference evidence="6 7" key="1">
    <citation type="submission" date="2019-08" db="EMBL/GenBank/DDBJ databases">
        <title>Bioinformatics analysis of the strain L3 and L5.</title>
        <authorList>
            <person name="Li X."/>
        </authorList>
    </citation>
    <scope>NUCLEOTIDE SEQUENCE [LARGE SCALE GENOMIC DNA]</scope>
    <source>
        <strain evidence="6 7">L3</strain>
    </source>
</reference>
<keyword evidence="3 4" id="KW-0949">S-adenosyl-L-methionine</keyword>
<evidence type="ECO:0000313" key="7">
    <source>
        <dbReference type="Proteomes" id="UP000466024"/>
    </source>
</evidence>
<comment type="caution">
    <text evidence="6">The sequence shown here is derived from an EMBL/GenBank/DDBJ whole genome shotgun (WGS) entry which is preliminary data.</text>
</comment>
<dbReference type="InterPro" id="IPR004556">
    <property type="entry name" value="HemK-like"/>
</dbReference>
<protein>
    <recommendedName>
        <fullName evidence="4">Ribosomal protein uL3 glutamine methyltransferase</fullName>
        <shortName evidence="4">uL3 MTase</shortName>
        <ecNumber evidence="4">2.1.1.298</ecNumber>
    </recommendedName>
    <alternativeName>
        <fullName evidence="4">N5-glutamine methyltransferase PrmB</fullName>
    </alternativeName>
</protein>
<gene>
    <name evidence="4 6" type="primary">prmB</name>
    <name evidence="6" type="ORF">F0A16_15545</name>
</gene>
<dbReference type="Pfam" id="PF05175">
    <property type="entry name" value="MTS"/>
    <property type="match status" value="1"/>
</dbReference>
<dbReference type="AlphaFoldDB" id="A0A640WDG6"/>
<evidence type="ECO:0000313" key="6">
    <source>
        <dbReference type="EMBL" id="KAA0016911.1"/>
    </source>
</evidence>
<dbReference type="EC" id="2.1.1.298" evidence="4"/>
<evidence type="ECO:0000256" key="1">
    <source>
        <dbReference type="ARBA" id="ARBA00022603"/>
    </source>
</evidence>
<dbReference type="GO" id="GO:0036009">
    <property type="term" value="F:protein-glutamine N-methyltransferase activity"/>
    <property type="evidence" value="ECO:0007669"/>
    <property type="project" value="UniProtKB-UniRule"/>
</dbReference>
<dbReference type="GO" id="GO:0003676">
    <property type="term" value="F:nucleic acid binding"/>
    <property type="evidence" value="ECO:0007669"/>
    <property type="project" value="InterPro"/>
</dbReference>
<sequence length="323" mass="35570">MRAPSMPPLQSTLTLADDVIVADLFSVRDCLRWATSEFHAHRLHFGHGTDSAWDEAVALVLGALHLPWDVDPAVLDSRLLGVERGRIVALVRSRIETRRPLPYLLGEAFFAGFPFEVDERVLIPRSPTAELIEQGFSAWFEEMPPARVLDLCTGSGCMGIATALHLPTCEVDLVDISPEALEVAKANIVRHDVGRRVRAVASDLFEGVAGQRYDLIVSNPPYVDSRDLAAMPAEYRHEPDLALGAGRDGLDIVRRILREARTYLNDGGMLIVEVGNSQRHLEAAFPEVPFLWLEFERGGEGVFALGAEDLDAYADHFAASRPA</sequence>
<dbReference type="PANTHER" id="PTHR47806">
    <property type="entry name" value="50S RIBOSOMAL PROTEIN L3 GLUTAMINE METHYLTRANSFERASE"/>
    <property type="match status" value="1"/>
</dbReference>
<comment type="catalytic activity">
    <reaction evidence="4">
        <text>L-glutaminyl-[ribosomal protein uL3] + S-adenosyl-L-methionine = N(5)-methyl-L-glutaminyl-[ribosomal protein uL3] + S-adenosyl-L-homocysteine + H(+)</text>
        <dbReference type="Rhea" id="RHEA:45020"/>
        <dbReference type="Rhea" id="RHEA-COMP:11063"/>
        <dbReference type="Rhea" id="RHEA-COMP:11064"/>
        <dbReference type="ChEBI" id="CHEBI:15378"/>
        <dbReference type="ChEBI" id="CHEBI:30011"/>
        <dbReference type="ChEBI" id="CHEBI:57856"/>
        <dbReference type="ChEBI" id="CHEBI:59789"/>
        <dbReference type="ChEBI" id="CHEBI:61891"/>
        <dbReference type="EC" id="2.1.1.298"/>
    </reaction>
</comment>
<name>A0A640WDG6_9GAMM</name>
<dbReference type="PIRSF" id="PIRSF037167">
    <property type="entry name" value="Mtase_YfcB_prd"/>
    <property type="match status" value="1"/>
</dbReference>
<accession>A0A640WDG6</accession>
<dbReference type="EMBL" id="VTPX01000009">
    <property type="protein sequence ID" value="KAA0016911.1"/>
    <property type="molecule type" value="Genomic_DNA"/>
</dbReference>
<dbReference type="GO" id="GO:0032259">
    <property type="term" value="P:methylation"/>
    <property type="evidence" value="ECO:0007669"/>
    <property type="project" value="UniProtKB-KW"/>
</dbReference>
<comment type="similarity">
    <text evidence="4">Belongs to the protein N5-glutamine methyltransferase family. PrmB subfamily.</text>
</comment>
<dbReference type="NCBIfam" id="TIGR03533">
    <property type="entry name" value="L3_gln_methyl"/>
    <property type="match status" value="1"/>
</dbReference>
<dbReference type="PANTHER" id="PTHR47806:SF1">
    <property type="entry name" value="RIBOSOMAL PROTEIN UL3 GLUTAMINE METHYLTRANSFERASE"/>
    <property type="match status" value="1"/>
</dbReference>
<keyword evidence="7" id="KW-1185">Reference proteome</keyword>
<dbReference type="HAMAP" id="MF_02125">
    <property type="entry name" value="L3_methyltr_PrmB"/>
    <property type="match status" value="1"/>
</dbReference>
<dbReference type="InterPro" id="IPR007848">
    <property type="entry name" value="Small_mtfrase_dom"/>
</dbReference>
<dbReference type="InterPro" id="IPR019874">
    <property type="entry name" value="RF_methyltr_PrmC"/>
</dbReference>
<dbReference type="SUPFAM" id="SSF53335">
    <property type="entry name" value="S-adenosyl-L-methionine-dependent methyltransferases"/>
    <property type="match status" value="1"/>
</dbReference>
<keyword evidence="2 4" id="KW-0808">Transferase</keyword>
<dbReference type="InterPro" id="IPR017127">
    <property type="entry name" value="Ribosome_uL3_MTase"/>
</dbReference>
<evidence type="ECO:0000256" key="2">
    <source>
        <dbReference type="ARBA" id="ARBA00022679"/>
    </source>
</evidence>
<organism evidence="6 7">
    <name type="scientific">Salinicola corii</name>
    <dbReference type="NCBI Taxonomy" id="2606937"/>
    <lineage>
        <taxon>Bacteria</taxon>
        <taxon>Pseudomonadati</taxon>
        <taxon>Pseudomonadota</taxon>
        <taxon>Gammaproteobacteria</taxon>
        <taxon>Oceanospirillales</taxon>
        <taxon>Halomonadaceae</taxon>
        <taxon>Salinicola</taxon>
    </lineage>
</organism>
<keyword evidence="6" id="KW-0689">Ribosomal protein</keyword>
<dbReference type="NCBIfam" id="TIGR03534">
    <property type="entry name" value="RF_mod_PrmC"/>
    <property type="match status" value="1"/>
</dbReference>
<feature type="domain" description="Methyltransferase small" evidence="5">
    <location>
        <begin position="146"/>
        <end position="227"/>
    </location>
</feature>